<feature type="transmembrane region" description="Helical" evidence="8">
    <location>
        <begin position="21"/>
        <end position="41"/>
    </location>
</feature>
<keyword evidence="5 8" id="KW-1133">Transmembrane helix</keyword>
<dbReference type="AlphaFoldDB" id="A0A538T1M4"/>
<dbReference type="Proteomes" id="UP000316852">
    <property type="component" value="Unassembled WGS sequence"/>
</dbReference>
<dbReference type="EMBL" id="VBOW01000062">
    <property type="protein sequence ID" value="TMQ57537.1"/>
    <property type="molecule type" value="Genomic_DNA"/>
</dbReference>
<evidence type="ECO:0000256" key="5">
    <source>
        <dbReference type="ARBA" id="ARBA00022989"/>
    </source>
</evidence>
<evidence type="ECO:0000256" key="1">
    <source>
        <dbReference type="ARBA" id="ARBA00004162"/>
    </source>
</evidence>
<dbReference type="GO" id="GO:0022857">
    <property type="term" value="F:transmembrane transporter activity"/>
    <property type="evidence" value="ECO:0007669"/>
    <property type="project" value="InterPro"/>
</dbReference>
<evidence type="ECO:0000313" key="9">
    <source>
        <dbReference type="EMBL" id="TMQ57537.1"/>
    </source>
</evidence>
<protein>
    <submittedName>
        <fullName evidence="9">Biopolymer transporter ExbD</fullName>
    </submittedName>
</protein>
<proteinExistence type="inferred from homology"/>
<reference evidence="9 10" key="1">
    <citation type="journal article" date="2019" name="Nat. Microbiol.">
        <title>Mediterranean grassland soil C-N compound turnover is dependent on rainfall and depth, and is mediated by genomically divergent microorganisms.</title>
        <authorList>
            <person name="Diamond S."/>
            <person name="Andeer P.F."/>
            <person name="Li Z."/>
            <person name="Crits-Christoph A."/>
            <person name="Burstein D."/>
            <person name="Anantharaman K."/>
            <person name="Lane K.R."/>
            <person name="Thomas B.C."/>
            <person name="Pan C."/>
            <person name="Northen T.R."/>
            <person name="Banfield J.F."/>
        </authorList>
    </citation>
    <scope>NUCLEOTIDE SEQUENCE [LARGE SCALE GENOMIC DNA]</scope>
    <source>
        <strain evidence="9">WS_6</strain>
    </source>
</reference>
<dbReference type="Pfam" id="PF02472">
    <property type="entry name" value="ExbD"/>
    <property type="match status" value="1"/>
</dbReference>
<accession>A0A538T1M4</accession>
<evidence type="ECO:0000313" key="10">
    <source>
        <dbReference type="Proteomes" id="UP000316852"/>
    </source>
</evidence>
<name>A0A538T1M4_UNCEI</name>
<dbReference type="Gene3D" id="3.30.420.270">
    <property type="match status" value="1"/>
</dbReference>
<dbReference type="GO" id="GO:0015031">
    <property type="term" value="P:protein transport"/>
    <property type="evidence" value="ECO:0007669"/>
    <property type="project" value="UniProtKB-KW"/>
</dbReference>
<evidence type="ECO:0000256" key="8">
    <source>
        <dbReference type="SAM" id="Phobius"/>
    </source>
</evidence>
<evidence type="ECO:0000256" key="7">
    <source>
        <dbReference type="RuleBase" id="RU003879"/>
    </source>
</evidence>
<sequence length="137" mass="14668">MRRYTRGKRVPESIHDVNMTPLIDVSLVLVVILMITTPMAFQSGIQIRSAATSGRAAVQRVRAERIEITIVSPDSVIVNRNLMPRASLSGMLRPLLAVSATKTVVVRCNDGVPHGSFVSVLDEAKSCGAAQIAVMGG</sequence>
<evidence type="ECO:0000256" key="3">
    <source>
        <dbReference type="ARBA" id="ARBA00022475"/>
    </source>
</evidence>
<evidence type="ECO:0000256" key="4">
    <source>
        <dbReference type="ARBA" id="ARBA00022692"/>
    </source>
</evidence>
<keyword evidence="4 7" id="KW-0812">Transmembrane</keyword>
<comment type="caution">
    <text evidence="9">The sequence shown here is derived from an EMBL/GenBank/DDBJ whole genome shotgun (WGS) entry which is preliminary data.</text>
</comment>
<keyword evidence="6 8" id="KW-0472">Membrane</keyword>
<keyword evidence="3" id="KW-1003">Cell membrane</keyword>
<evidence type="ECO:0000256" key="6">
    <source>
        <dbReference type="ARBA" id="ARBA00023136"/>
    </source>
</evidence>
<comment type="similarity">
    <text evidence="2 7">Belongs to the ExbD/TolR family.</text>
</comment>
<comment type="subcellular location">
    <subcellularLocation>
        <location evidence="1">Cell membrane</location>
        <topology evidence="1">Single-pass membrane protein</topology>
    </subcellularLocation>
    <subcellularLocation>
        <location evidence="7">Cell membrane</location>
        <topology evidence="7">Single-pass type II membrane protein</topology>
    </subcellularLocation>
</comment>
<organism evidence="9 10">
    <name type="scientific">Eiseniibacteriota bacterium</name>
    <dbReference type="NCBI Taxonomy" id="2212470"/>
    <lineage>
        <taxon>Bacteria</taxon>
        <taxon>Candidatus Eiseniibacteriota</taxon>
    </lineage>
</organism>
<dbReference type="GO" id="GO:0005886">
    <property type="term" value="C:plasma membrane"/>
    <property type="evidence" value="ECO:0007669"/>
    <property type="project" value="UniProtKB-SubCell"/>
</dbReference>
<gene>
    <name evidence="9" type="ORF">E6K76_10240</name>
</gene>
<keyword evidence="7" id="KW-0813">Transport</keyword>
<evidence type="ECO:0000256" key="2">
    <source>
        <dbReference type="ARBA" id="ARBA00005811"/>
    </source>
</evidence>
<dbReference type="InterPro" id="IPR003400">
    <property type="entry name" value="ExbD"/>
</dbReference>
<dbReference type="PANTHER" id="PTHR30558">
    <property type="entry name" value="EXBD MEMBRANE COMPONENT OF PMF-DRIVEN MACROMOLECULE IMPORT SYSTEM"/>
    <property type="match status" value="1"/>
</dbReference>
<keyword evidence="7" id="KW-0653">Protein transport</keyword>